<dbReference type="Proteomes" id="UP000320876">
    <property type="component" value="Unassembled WGS sequence"/>
</dbReference>
<accession>A0A542DGT8</accession>
<gene>
    <name evidence="2" type="ORF">FB471_1973</name>
</gene>
<evidence type="ECO:0000313" key="2">
    <source>
        <dbReference type="EMBL" id="TQJ02251.1"/>
    </source>
</evidence>
<evidence type="ECO:0000256" key="1">
    <source>
        <dbReference type="SAM" id="Phobius"/>
    </source>
</evidence>
<sequence length="150" mass="16085">MHSWVAAVRWAMRVLGVALIAFLVLTAAYARLAAPMVGAGGVAIPRGDTSDRYLVADRLATNCVFTGEGGSAQRFGTEPRGRSFLQGTTFTPPDRVGTLTCDRELRMMSGGAARLAQVAEHEFLIAFPGVVLVAIAQVIGPRRERKTRRG</sequence>
<dbReference type="AlphaFoldDB" id="A0A542DGT8"/>
<keyword evidence="1" id="KW-0472">Membrane</keyword>
<proteinExistence type="predicted"/>
<evidence type="ECO:0000313" key="3">
    <source>
        <dbReference type="Proteomes" id="UP000320876"/>
    </source>
</evidence>
<organism evidence="2 3">
    <name type="scientific">Amycolatopsis cihanbeyliensis</name>
    <dbReference type="NCBI Taxonomy" id="1128664"/>
    <lineage>
        <taxon>Bacteria</taxon>
        <taxon>Bacillati</taxon>
        <taxon>Actinomycetota</taxon>
        <taxon>Actinomycetes</taxon>
        <taxon>Pseudonocardiales</taxon>
        <taxon>Pseudonocardiaceae</taxon>
        <taxon>Amycolatopsis</taxon>
    </lineage>
</organism>
<reference evidence="2 3" key="1">
    <citation type="submission" date="2019-06" db="EMBL/GenBank/DDBJ databases">
        <title>Sequencing the genomes of 1000 actinobacteria strains.</title>
        <authorList>
            <person name="Klenk H.-P."/>
        </authorList>
    </citation>
    <scope>NUCLEOTIDE SEQUENCE [LARGE SCALE GENOMIC DNA]</scope>
    <source>
        <strain evidence="2 3">DSM 45679</strain>
    </source>
</reference>
<feature type="transmembrane region" description="Helical" evidence="1">
    <location>
        <begin position="123"/>
        <end position="140"/>
    </location>
</feature>
<name>A0A542DGT8_AMYCI</name>
<keyword evidence="3" id="KW-1185">Reference proteome</keyword>
<dbReference type="EMBL" id="VFML01000001">
    <property type="protein sequence ID" value="TQJ02251.1"/>
    <property type="molecule type" value="Genomic_DNA"/>
</dbReference>
<keyword evidence="1" id="KW-1133">Transmembrane helix</keyword>
<comment type="caution">
    <text evidence="2">The sequence shown here is derived from an EMBL/GenBank/DDBJ whole genome shotgun (WGS) entry which is preliminary data.</text>
</comment>
<protein>
    <submittedName>
        <fullName evidence="2">Uncharacterized protein</fullName>
    </submittedName>
</protein>
<keyword evidence="1" id="KW-0812">Transmembrane</keyword>